<protein>
    <submittedName>
        <fullName evidence="2">Methyltransferase domain-containing protein</fullName>
    </submittedName>
</protein>
<organism evidence="2 3">
    <name type="scientific">Coraliomargarita algicola</name>
    <dbReference type="NCBI Taxonomy" id="3092156"/>
    <lineage>
        <taxon>Bacteria</taxon>
        <taxon>Pseudomonadati</taxon>
        <taxon>Verrucomicrobiota</taxon>
        <taxon>Opitutia</taxon>
        <taxon>Puniceicoccales</taxon>
        <taxon>Coraliomargaritaceae</taxon>
        <taxon>Coraliomargarita</taxon>
    </lineage>
</organism>
<evidence type="ECO:0000313" key="3">
    <source>
        <dbReference type="Proteomes" id="UP001324993"/>
    </source>
</evidence>
<dbReference type="Proteomes" id="UP001324993">
    <property type="component" value="Chromosome"/>
</dbReference>
<keyword evidence="3" id="KW-1185">Reference proteome</keyword>
<name>A0ABZ0RIR8_9BACT</name>
<dbReference type="SUPFAM" id="SSF53335">
    <property type="entry name" value="S-adenosyl-L-methionine-dependent methyltransferases"/>
    <property type="match status" value="1"/>
</dbReference>
<reference evidence="2 3" key="1">
    <citation type="submission" date="2023-11" db="EMBL/GenBank/DDBJ databases">
        <title>Coraliomargarita sp. nov., isolated from marine algae.</title>
        <authorList>
            <person name="Lee J.K."/>
            <person name="Baek J.H."/>
            <person name="Kim J.M."/>
            <person name="Choi D.G."/>
            <person name="Jeon C.O."/>
        </authorList>
    </citation>
    <scope>NUCLEOTIDE SEQUENCE [LARGE SCALE GENOMIC DNA]</scope>
    <source>
        <strain evidence="2 3">J2-16</strain>
    </source>
</reference>
<feature type="domain" description="Methyltransferase" evidence="1">
    <location>
        <begin position="45"/>
        <end position="153"/>
    </location>
</feature>
<keyword evidence="2" id="KW-0489">Methyltransferase</keyword>
<accession>A0ABZ0RIR8</accession>
<dbReference type="InterPro" id="IPR025714">
    <property type="entry name" value="Methyltranfer_dom"/>
</dbReference>
<keyword evidence="2" id="KW-0808">Transferase</keyword>
<dbReference type="PANTHER" id="PTHR43591">
    <property type="entry name" value="METHYLTRANSFERASE"/>
    <property type="match status" value="1"/>
</dbReference>
<dbReference type="CDD" id="cd02440">
    <property type="entry name" value="AdoMet_MTases"/>
    <property type="match status" value="1"/>
</dbReference>
<sequence>MKISKERHAQQIRDQFTKQAVPFAQLKGHTNSIQSLIEMSACGAEDRVLDVACGPGMVACEFAQVAAEVYGIDLTDRMIEAARKRQASQGLKNLYWQVGAAEDLPYADASFSVVVSRYTFHHFMDPAAVLSEMCRVCRPGGRVVVADPVLPSSKLAAFNAMERLRDPSHVAALSCEAFERMIRNAGLKQVKFAQYVVEVDLEAQLAASFPNPGDADRIRALFERDLREDRMGVNARRDGEAIRYAYPIAIYSGVC</sequence>
<gene>
    <name evidence="2" type="ORF">SH580_14720</name>
</gene>
<evidence type="ECO:0000259" key="1">
    <source>
        <dbReference type="Pfam" id="PF13847"/>
    </source>
</evidence>
<dbReference type="GO" id="GO:0008168">
    <property type="term" value="F:methyltransferase activity"/>
    <property type="evidence" value="ECO:0007669"/>
    <property type="project" value="UniProtKB-KW"/>
</dbReference>
<dbReference type="Pfam" id="PF13847">
    <property type="entry name" value="Methyltransf_31"/>
    <property type="match status" value="1"/>
</dbReference>
<dbReference type="Gene3D" id="3.40.50.150">
    <property type="entry name" value="Vaccinia Virus protein VP39"/>
    <property type="match status" value="1"/>
</dbReference>
<dbReference type="InterPro" id="IPR029063">
    <property type="entry name" value="SAM-dependent_MTases_sf"/>
</dbReference>
<evidence type="ECO:0000313" key="2">
    <source>
        <dbReference type="EMBL" id="WPJ94685.1"/>
    </source>
</evidence>
<proteinExistence type="predicted"/>
<dbReference type="EMBL" id="CP138858">
    <property type="protein sequence ID" value="WPJ94685.1"/>
    <property type="molecule type" value="Genomic_DNA"/>
</dbReference>
<dbReference type="RefSeq" id="WP_319831601.1">
    <property type="nucleotide sequence ID" value="NZ_CP138858.1"/>
</dbReference>
<dbReference type="PANTHER" id="PTHR43591:SF24">
    <property type="entry name" value="2-METHOXY-6-POLYPRENYL-1,4-BENZOQUINOL METHYLASE, MITOCHONDRIAL"/>
    <property type="match status" value="1"/>
</dbReference>
<dbReference type="GO" id="GO:0032259">
    <property type="term" value="P:methylation"/>
    <property type="evidence" value="ECO:0007669"/>
    <property type="project" value="UniProtKB-KW"/>
</dbReference>